<sequence>MSQHPSSVLLNGINISEILNVQKIHDNLYSSGQPTVQQLELICQAGVSTVVNLALNDADNSLIRQHIYEDRAVLELGMHYIHLPILWDCPSASQALFALKAIHHLQDQLVWIHCADNWRASSLMYLYRRFYMKMPIEQADELLHQVWEPDETWTGLINAVAMQLQAEQFNY</sequence>
<name>A0A4Y7XE18_9GAMM</name>
<accession>A0A4Y7XE18</accession>
<dbReference type="Proteomes" id="UP000297834">
    <property type="component" value="Unassembled WGS sequence"/>
</dbReference>
<dbReference type="STRING" id="1120977.GCA_000619845_00834"/>
<dbReference type="Gene3D" id="3.90.190.10">
    <property type="entry name" value="Protein tyrosine phosphatase superfamily"/>
    <property type="match status" value="1"/>
</dbReference>
<protein>
    <recommendedName>
        <fullName evidence="1">DSP-PTPase phosphatase fused to NAD+ Kinase domain-containing protein</fullName>
    </recommendedName>
</protein>
<dbReference type="InterPro" id="IPR029021">
    <property type="entry name" value="Prot-tyrosine_phosphatase-like"/>
</dbReference>
<reference evidence="2 3" key="1">
    <citation type="submission" date="2019-03" db="EMBL/GenBank/DDBJ databases">
        <title>Alkanindiges illinoisensis: a potential pathogenic isolated from ascites of a gastric cancer patient with abdominal metastasis.</title>
        <authorList>
            <person name="Hu X."/>
            <person name="Yang B."/>
            <person name="Yan X."/>
            <person name="Lin L."/>
            <person name="Zhao H."/>
            <person name="Zhou F."/>
            <person name="Su B."/>
            <person name="Chen J."/>
            <person name="Rui Y."/>
            <person name="Wang Q."/>
            <person name="Zheng L."/>
        </authorList>
    </citation>
    <scope>NUCLEOTIDE SEQUENCE [LARGE SCALE GENOMIC DNA]</scope>
    <source>
        <strain evidence="2 3">NFYY 23406</strain>
    </source>
</reference>
<dbReference type="InterPro" id="IPR055214">
    <property type="entry name" value="PTP-NADK"/>
</dbReference>
<comment type="caution">
    <text evidence="2">The sequence shown here is derived from an EMBL/GenBank/DDBJ whole genome shotgun (WGS) entry which is preliminary data.</text>
</comment>
<dbReference type="RefSeq" id="WP_134244171.1">
    <property type="nucleotide sequence ID" value="NZ_SNTY01000021.1"/>
</dbReference>
<organism evidence="2 3">
    <name type="scientific">Alkanindiges illinoisensis</name>
    <dbReference type="NCBI Taxonomy" id="197183"/>
    <lineage>
        <taxon>Bacteria</taxon>
        <taxon>Pseudomonadati</taxon>
        <taxon>Pseudomonadota</taxon>
        <taxon>Gammaproteobacteria</taxon>
        <taxon>Moraxellales</taxon>
        <taxon>Moraxellaceae</taxon>
        <taxon>Alkanindiges</taxon>
    </lineage>
</organism>
<feature type="domain" description="DSP-PTPase phosphatase fused to NAD+ Kinase" evidence="1">
    <location>
        <begin position="27"/>
        <end position="133"/>
    </location>
</feature>
<dbReference type="CDD" id="cd14503">
    <property type="entry name" value="PTP-bact"/>
    <property type="match status" value="1"/>
</dbReference>
<dbReference type="Pfam" id="PF22741">
    <property type="entry name" value="PTP-NADK"/>
    <property type="match status" value="1"/>
</dbReference>
<keyword evidence="3" id="KW-1185">Reference proteome</keyword>
<dbReference type="EMBL" id="SNTY01000021">
    <property type="protein sequence ID" value="TEU27373.1"/>
    <property type="molecule type" value="Genomic_DNA"/>
</dbReference>
<evidence type="ECO:0000313" key="2">
    <source>
        <dbReference type="EMBL" id="TEU27373.1"/>
    </source>
</evidence>
<dbReference type="AlphaFoldDB" id="A0A4Y7XE18"/>
<evidence type="ECO:0000313" key="3">
    <source>
        <dbReference type="Proteomes" id="UP000297834"/>
    </source>
</evidence>
<gene>
    <name evidence="2" type="ORF">E2B99_06720</name>
</gene>
<proteinExistence type="predicted"/>
<dbReference type="SUPFAM" id="SSF52799">
    <property type="entry name" value="(Phosphotyrosine protein) phosphatases II"/>
    <property type="match status" value="1"/>
</dbReference>
<dbReference type="OrthoDB" id="7391097at2"/>
<evidence type="ECO:0000259" key="1">
    <source>
        <dbReference type="Pfam" id="PF22741"/>
    </source>
</evidence>